<dbReference type="GO" id="GO:0005524">
    <property type="term" value="F:ATP binding"/>
    <property type="evidence" value="ECO:0007669"/>
    <property type="project" value="UniProtKB-KW"/>
</dbReference>
<keyword evidence="15" id="KW-1185">Reference proteome</keyword>
<evidence type="ECO:0000256" key="9">
    <source>
        <dbReference type="ARBA" id="ARBA00022840"/>
    </source>
</evidence>
<dbReference type="InterPro" id="IPR001048">
    <property type="entry name" value="Asp/Glu/Uridylate_kinase"/>
</dbReference>
<dbReference type="PANTHER" id="PTHR23342">
    <property type="entry name" value="N-ACETYLGLUTAMATE SYNTHASE"/>
    <property type="match status" value="1"/>
</dbReference>
<dbReference type="SUPFAM" id="SSF53633">
    <property type="entry name" value="Carbamate kinase-like"/>
    <property type="match status" value="1"/>
</dbReference>
<evidence type="ECO:0000256" key="11">
    <source>
        <dbReference type="ARBA" id="ARBA00030639"/>
    </source>
</evidence>
<evidence type="ECO:0000313" key="14">
    <source>
        <dbReference type="EMBL" id="MBB4011622.1"/>
    </source>
</evidence>
<dbReference type="EC" id="2.7.2.8" evidence="2"/>
<evidence type="ECO:0000256" key="12">
    <source>
        <dbReference type="ARBA" id="ARBA00048141"/>
    </source>
</evidence>
<dbReference type="InterPro" id="IPR036393">
    <property type="entry name" value="AceGlu_kinase-like_sf"/>
</dbReference>
<dbReference type="GO" id="GO:0003991">
    <property type="term" value="F:acetylglutamate kinase activity"/>
    <property type="evidence" value="ECO:0007669"/>
    <property type="project" value="UniProtKB-EC"/>
</dbReference>
<dbReference type="PIRSF" id="PIRSF000728">
    <property type="entry name" value="NAGK"/>
    <property type="match status" value="1"/>
</dbReference>
<keyword evidence="9" id="KW-0067">ATP-binding</keyword>
<keyword evidence="8 14" id="KW-0418">Kinase</keyword>
<protein>
    <recommendedName>
        <fullName evidence="3">Acetylglutamate kinase</fullName>
        <ecNumber evidence="2">2.7.2.8</ecNumber>
    </recommendedName>
    <alternativeName>
        <fullName evidence="10">N-acetyl-L-glutamate 5-phosphotransferase</fullName>
    </alternativeName>
    <alternativeName>
        <fullName evidence="11">NAG kinase</fullName>
    </alternativeName>
</protein>
<evidence type="ECO:0000256" key="5">
    <source>
        <dbReference type="ARBA" id="ARBA00022605"/>
    </source>
</evidence>
<evidence type="ECO:0000256" key="4">
    <source>
        <dbReference type="ARBA" id="ARBA00022571"/>
    </source>
</evidence>
<evidence type="ECO:0000256" key="10">
    <source>
        <dbReference type="ARBA" id="ARBA00030178"/>
    </source>
</evidence>
<dbReference type="Pfam" id="PF00696">
    <property type="entry name" value="AA_kinase"/>
    <property type="match status" value="1"/>
</dbReference>
<keyword evidence="4" id="KW-0055">Arginine biosynthesis</keyword>
<gene>
    <name evidence="14" type="ORF">GGR36_000930</name>
</gene>
<dbReference type="GO" id="GO:0005737">
    <property type="term" value="C:cytoplasm"/>
    <property type="evidence" value="ECO:0007669"/>
    <property type="project" value="InterPro"/>
</dbReference>
<accession>A0A840BJ51</accession>
<evidence type="ECO:0000259" key="13">
    <source>
        <dbReference type="Pfam" id="PF00696"/>
    </source>
</evidence>
<comment type="catalytic activity">
    <reaction evidence="12">
        <text>N-acetyl-L-glutamate + ATP = N-acetyl-L-glutamyl 5-phosphate + ADP</text>
        <dbReference type="Rhea" id="RHEA:14629"/>
        <dbReference type="ChEBI" id="CHEBI:30616"/>
        <dbReference type="ChEBI" id="CHEBI:44337"/>
        <dbReference type="ChEBI" id="CHEBI:57936"/>
        <dbReference type="ChEBI" id="CHEBI:456216"/>
        <dbReference type="EC" id="2.7.2.8"/>
    </reaction>
</comment>
<name>A0A840BJ51_9RHOO</name>
<evidence type="ECO:0000313" key="15">
    <source>
        <dbReference type="Proteomes" id="UP000561045"/>
    </source>
</evidence>
<evidence type="ECO:0000256" key="3">
    <source>
        <dbReference type="ARBA" id="ARBA00021197"/>
    </source>
</evidence>
<organism evidence="14 15">
    <name type="scientific">Niveibacterium umoris</name>
    <dbReference type="NCBI Taxonomy" id="1193620"/>
    <lineage>
        <taxon>Bacteria</taxon>
        <taxon>Pseudomonadati</taxon>
        <taxon>Pseudomonadota</taxon>
        <taxon>Betaproteobacteria</taxon>
        <taxon>Rhodocyclales</taxon>
        <taxon>Rhodocyclaceae</taxon>
        <taxon>Niveibacterium</taxon>
    </lineage>
</organism>
<dbReference type="EMBL" id="JACIET010000001">
    <property type="protein sequence ID" value="MBB4011622.1"/>
    <property type="molecule type" value="Genomic_DNA"/>
</dbReference>
<feature type="domain" description="Aspartate/glutamate/uridylate kinase" evidence="13">
    <location>
        <begin position="28"/>
        <end position="241"/>
    </location>
</feature>
<proteinExistence type="predicted"/>
<dbReference type="PANTHER" id="PTHR23342:SF0">
    <property type="entry name" value="N-ACETYLGLUTAMATE SYNTHASE, MITOCHONDRIAL"/>
    <property type="match status" value="1"/>
</dbReference>
<dbReference type="InterPro" id="IPR004662">
    <property type="entry name" value="AcgluKinase_fam"/>
</dbReference>
<dbReference type="AlphaFoldDB" id="A0A840BJ51"/>
<evidence type="ECO:0000256" key="8">
    <source>
        <dbReference type="ARBA" id="ARBA00022777"/>
    </source>
</evidence>
<keyword evidence="6 14" id="KW-0808">Transferase</keyword>
<keyword evidence="7" id="KW-0547">Nucleotide-binding</keyword>
<dbReference type="RefSeq" id="WP_183632373.1">
    <property type="nucleotide sequence ID" value="NZ_BAABLE010000011.1"/>
</dbReference>
<dbReference type="Proteomes" id="UP000561045">
    <property type="component" value="Unassembled WGS sequence"/>
</dbReference>
<keyword evidence="5" id="KW-0028">Amino-acid biosynthesis</keyword>
<evidence type="ECO:0000256" key="1">
    <source>
        <dbReference type="ARBA" id="ARBA00004828"/>
    </source>
</evidence>
<evidence type="ECO:0000256" key="2">
    <source>
        <dbReference type="ARBA" id="ARBA00013065"/>
    </source>
</evidence>
<dbReference type="Gene3D" id="3.40.1160.10">
    <property type="entry name" value="Acetylglutamate kinase-like"/>
    <property type="match status" value="1"/>
</dbReference>
<reference evidence="14 15" key="1">
    <citation type="submission" date="2020-08" db="EMBL/GenBank/DDBJ databases">
        <title>Genomic Encyclopedia of Type Strains, Phase IV (KMG-IV): sequencing the most valuable type-strain genomes for metagenomic binning, comparative biology and taxonomic classification.</title>
        <authorList>
            <person name="Goeker M."/>
        </authorList>
    </citation>
    <scope>NUCLEOTIDE SEQUENCE [LARGE SCALE GENOMIC DNA]</scope>
    <source>
        <strain evidence="14 15">DSM 106739</strain>
    </source>
</reference>
<evidence type="ECO:0000256" key="6">
    <source>
        <dbReference type="ARBA" id="ARBA00022679"/>
    </source>
</evidence>
<evidence type="ECO:0000256" key="7">
    <source>
        <dbReference type="ARBA" id="ARBA00022741"/>
    </source>
</evidence>
<comment type="pathway">
    <text evidence="1">Amino-acid biosynthesis; L-arginine biosynthesis; N(2)-acetyl-L-ornithine from L-glutamate: step 2/4.</text>
</comment>
<comment type="caution">
    <text evidence="14">The sequence shown here is derived from an EMBL/GenBank/DDBJ whole genome shotgun (WGS) entry which is preliminary data.</text>
</comment>
<sequence length="306" mass="31163">MPTAALSPRQRAAILGEALPYIRSLHGKTLVIKIGGQAVADPSLKAGFARDVALLQLVGIRLVVVHGGGPNIPAFLRRLGLADTGGATDGSGATQTRDYVEMVLGELNQEIVALINRNGGKAVGLSGLDGPLIRGVMHADGSPETGQVVFGEVAGIDAEIIRLLQTRNFVPVIMPIAAGNDGAATFVDADAAAARIAEAMHAEKLLVMADSPGLTDANGHVQSSLGIAAAEALLASTGGLAADLRARLAPVVDALKGGIGSAKLLDARVPNALLLEVLGSEGIGSLIRSRRGPDFGADTLRYFGGT</sequence>
<dbReference type="GO" id="GO:0006526">
    <property type="term" value="P:L-arginine biosynthetic process"/>
    <property type="evidence" value="ECO:0007669"/>
    <property type="project" value="UniProtKB-KW"/>
</dbReference>